<evidence type="ECO:0000256" key="4">
    <source>
        <dbReference type="PROSITE-ProRule" id="PRU00335"/>
    </source>
</evidence>
<feature type="region of interest" description="Disordered" evidence="5">
    <location>
        <begin position="1"/>
        <end position="25"/>
    </location>
</feature>
<dbReference type="PANTHER" id="PTHR30055:SF158">
    <property type="entry name" value="POSSIBLE TRANSCRIPTIONAL REGULATORY PROTEIN (PROBABLY TETR-FAMILY)"/>
    <property type="match status" value="1"/>
</dbReference>
<organism evidence="7 8">
    <name type="scientific">Saccharothrix longispora</name>
    <dbReference type="NCBI Taxonomy" id="33920"/>
    <lineage>
        <taxon>Bacteria</taxon>
        <taxon>Bacillati</taxon>
        <taxon>Actinomycetota</taxon>
        <taxon>Actinomycetes</taxon>
        <taxon>Pseudonocardiales</taxon>
        <taxon>Pseudonocardiaceae</taxon>
        <taxon>Saccharothrix</taxon>
    </lineage>
</organism>
<dbReference type="InterPro" id="IPR054129">
    <property type="entry name" value="DesT_TetR_C"/>
</dbReference>
<dbReference type="SUPFAM" id="SSF48498">
    <property type="entry name" value="Tetracyclin repressor-like, C-terminal domain"/>
    <property type="match status" value="1"/>
</dbReference>
<evidence type="ECO:0000313" key="8">
    <source>
        <dbReference type="Proteomes" id="UP001268819"/>
    </source>
</evidence>
<dbReference type="InterPro" id="IPR009057">
    <property type="entry name" value="Homeodomain-like_sf"/>
</dbReference>
<sequence>MTSAGRADAERADARPKRRRMPKAQRKAQMLDVAETVFAERGYLAASMDEIAERVGVSKPMLYEYYGSKEGLLIGCIHRARTELLERTQQAIAGADGPEEVLRRGLLAFFEFIAGHKQSWSLLRHEAAITVPSAVEEVEGIRRQQTDLIAAVLLAFAPDVDAVEAEAFAEIVVGSTERLALWCERRPDVGPELATRYVMDVVWRGVAARLG</sequence>
<dbReference type="InterPro" id="IPR036271">
    <property type="entry name" value="Tet_transcr_reg_TetR-rel_C_sf"/>
</dbReference>
<keyword evidence="2 4" id="KW-0238">DNA-binding</keyword>
<dbReference type="InterPro" id="IPR001647">
    <property type="entry name" value="HTH_TetR"/>
</dbReference>
<dbReference type="EMBL" id="JAVDSG010000001">
    <property type="protein sequence ID" value="MDR6598515.1"/>
    <property type="molecule type" value="Genomic_DNA"/>
</dbReference>
<dbReference type="PRINTS" id="PR00455">
    <property type="entry name" value="HTHTETR"/>
</dbReference>
<comment type="caution">
    <text evidence="7">The sequence shown here is derived from an EMBL/GenBank/DDBJ whole genome shotgun (WGS) entry which is preliminary data.</text>
</comment>
<reference evidence="7 8" key="1">
    <citation type="submission" date="2023-07" db="EMBL/GenBank/DDBJ databases">
        <title>Sequencing the genomes of 1000 actinobacteria strains.</title>
        <authorList>
            <person name="Klenk H.-P."/>
        </authorList>
    </citation>
    <scope>NUCLEOTIDE SEQUENCE [LARGE SCALE GENOMIC DNA]</scope>
    <source>
        <strain evidence="7 8">DSM 43749</strain>
    </source>
</reference>
<evidence type="ECO:0000256" key="2">
    <source>
        <dbReference type="ARBA" id="ARBA00023125"/>
    </source>
</evidence>
<dbReference type="SUPFAM" id="SSF46689">
    <property type="entry name" value="Homeodomain-like"/>
    <property type="match status" value="1"/>
</dbReference>
<proteinExistence type="predicted"/>
<feature type="domain" description="HTH tetR-type" evidence="6">
    <location>
        <begin position="24"/>
        <end position="84"/>
    </location>
</feature>
<name>A0ABU1Q6J6_9PSEU</name>
<dbReference type="Pfam" id="PF21943">
    <property type="entry name" value="TetR_C_46"/>
    <property type="match status" value="1"/>
</dbReference>
<dbReference type="Gene3D" id="1.10.357.10">
    <property type="entry name" value="Tetracycline Repressor, domain 2"/>
    <property type="match status" value="1"/>
</dbReference>
<dbReference type="Proteomes" id="UP001268819">
    <property type="component" value="Unassembled WGS sequence"/>
</dbReference>
<dbReference type="Pfam" id="PF00440">
    <property type="entry name" value="TetR_N"/>
    <property type="match status" value="1"/>
</dbReference>
<keyword evidence="8" id="KW-1185">Reference proteome</keyword>
<evidence type="ECO:0000256" key="5">
    <source>
        <dbReference type="SAM" id="MobiDB-lite"/>
    </source>
</evidence>
<dbReference type="PROSITE" id="PS50977">
    <property type="entry name" value="HTH_TETR_2"/>
    <property type="match status" value="1"/>
</dbReference>
<evidence type="ECO:0000256" key="1">
    <source>
        <dbReference type="ARBA" id="ARBA00023015"/>
    </source>
</evidence>
<feature type="DNA-binding region" description="H-T-H motif" evidence="4">
    <location>
        <begin position="47"/>
        <end position="66"/>
    </location>
</feature>
<evidence type="ECO:0000259" key="6">
    <source>
        <dbReference type="PROSITE" id="PS50977"/>
    </source>
</evidence>
<keyword evidence="1" id="KW-0805">Transcription regulation</keyword>
<gene>
    <name evidence="7" type="ORF">J2S66_006899</name>
</gene>
<evidence type="ECO:0000256" key="3">
    <source>
        <dbReference type="ARBA" id="ARBA00023163"/>
    </source>
</evidence>
<evidence type="ECO:0000313" key="7">
    <source>
        <dbReference type="EMBL" id="MDR6598515.1"/>
    </source>
</evidence>
<protein>
    <submittedName>
        <fullName evidence="7">AcrR family transcriptional regulator</fullName>
    </submittedName>
</protein>
<feature type="compositionally biased region" description="Basic residues" evidence="5">
    <location>
        <begin position="16"/>
        <end position="25"/>
    </location>
</feature>
<dbReference type="InterPro" id="IPR050109">
    <property type="entry name" value="HTH-type_TetR-like_transc_reg"/>
</dbReference>
<keyword evidence="3" id="KW-0804">Transcription</keyword>
<accession>A0ABU1Q6J6</accession>
<dbReference type="PANTHER" id="PTHR30055">
    <property type="entry name" value="HTH-TYPE TRANSCRIPTIONAL REGULATOR RUTR"/>
    <property type="match status" value="1"/>
</dbReference>